<dbReference type="AlphaFoldDB" id="A0A858RKQ6"/>
<gene>
    <name evidence="3" type="ORF">HHL09_16525</name>
</gene>
<feature type="region of interest" description="Disordered" evidence="1">
    <location>
        <begin position="197"/>
        <end position="233"/>
    </location>
</feature>
<proteinExistence type="predicted"/>
<evidence type="ECO:0000313" key="3">
    <source>
        <dbReference type="EMBL" id="QJE97325.1"/>
    </source>
</evidence>
<keyword evidence="4" id="KW-1185">Reference proteome</keyword>
<evidence type="ECO:0000256" key="2">
    <source>
        <dbReference type="SAM" id="SignalP"/>
    </source>
</evidence>
<protein>
    <recommendedName>
        <fullName evidence="5">HEAT repeat domain-containing protein</fullName>
    </recommendedName>
</protein>
<sequence>MKVGLMRVLFAAIAVAIARAEELPSEVEELRAEAIASIDQGPPSEGEDFLKLATQLGDLGDYDFLGVLLQRAMTGADPGRAQILVRRVLEAPTGTELKPDLSEALIDYIDFLLRDTRPGDEIATGRRLVSHRIAVVLEGGLGISSSEFDYEKPPVALKYIDEAKQVIARLRREGGVCRITEEVQGSRSHHLARESIIARDEARASGGQREERRDPRERDKLSPAKEIGTKAGQEELGAGTKWGIGFGVAILGAWCPQRPGAMMACAEVSWTLAA</sequence>
<reference evidence="3 4" key="1">
    <citation type="submission" date="2020-04" db="EMBL/GenBank/DDBJ databases">
        <title>Luteolibacter sp. G-1-1-1 isolated from soil.</title>
        <authorList>
            <person name="Dahal R.H."/>
        </authorList>
    </citation>
    <scope>NUCLEOTIDE SEQUENCE [LARGE SCALE GENOMIC DNA]</scope>
    <source>
        <strain evidence="3 4">G-1-1-1</strain>
    </source>
</reference>
<accession>A0A858RKQ6</accession>
<feature type="chain" id="PRO_5032629914" description="HEAT repeat domain-containing protein" evidence="2">
    <location>
        <begin position="21"/>
        <end position="274"/>
    </location>
</feature>
<keyword evidence="2" id="KW-0732">Signal</keyword>
<dbReference type="Proteomes" id="UP000501812">
    <property type="component" value="Chromosome"/>
</dbReference>
<dbReference type="KEGG" id="luo:HHL09_16525"/>
<organism evidence="3 4">
    <name type="scientific">Luteolibacter luteus</name>
    <dbReference type="NCBI Taxonomy" id="2728835"/>
    <lineage>
        <taxon>Bacteria</taxon>
        <taxon>Pseudomonadati</taxon>
        <taxon>Verrucomicrobiota</taxon>
        <taxon>Verrucomicrobiia</taxon>
        <taxon>Verrucomicrobiales</taxon>
        <taxon>Verrucomicrobiaceae</taxon>
        <taxon>Luteolibacter</taxon>
    </lineage>
</organism>
<feature type="signal peptide" evidence="2">
    <location>
        <begin position="1"/>
        <end position="20"/>
    </location>
</feature>
<dbReference type="RefSeq" id="WP_169455725.1">
    <property type="nucleotide sequence ID" value="NZ_CP051774.1"/>
</dbReference>
<feature type="compositionally biased region" description="Basic and acidic residues" evidence="1">
    <location>
        <begin position="197"/>
        <end position="223"/>
    </location>
</feature>
<evidence type="ECO:0000313" key="4">
    <source>
        <dbReference type="Proteomes" id="UP000501812"/>
    </source>
</evidence>
<dbReference type="EMBL" id="CP051774">
    <property type="protein sequence ID" value="QJE97325.1"/>
    <property type="molecule type" value="Genomic_DNA"/>
</dbReference>
<evidence type="ECO:0008006" key="5">
    <source>
        <dbReference type="Google" id="ProtNLM"/>
    </source>
</evidence>
<name>A0A858RKQ6_9BACT</name>
<evidence type="ECO:0000256" key="1">
    <source>
        <dbReference type="SAM" id="MobiDB-lite"/>
    </source>
</evidence>